<dbReference type="Proteomes" id="UP000248405">
    <property type="component" value="Unassembled WGS sequence"/>
</dbReference>
<dbReference type="GeneID" id="37206424"/>
<protein>
    <submittedName>
        <fullName evidence="1">Uncharacterized protein</fullName>
    </submittedName>
</protein>
<name>A0A319C566_ASPVC</name>
<organism evidence="1 2">
    <name type="scientific">Aspergillus vadensis (strain CBS 113365 / IMI 142717 / IBT 24658)</name>
    <dbReference type="NCBI Taxonomy" id="1448311"/>
    <lineage>
        <taxon>Eukaryota</taxon>
        <taxon>Fungi</taxon>
        <taxon>Dikarya</taxon>
        <taxon>Ascomycota</taxon>
        <taxon>Pezizomycotina</taxon>
        <taxon>Eurotiomycetes</taxon>
        <taxon>Eurotiomycetidae</taxon>
        <taxon>Eurotiales</taxon>
        <taxon>Aspergillaceae</taxon>
        <taxon>Aspergillus</taxon>
        <taxon>Aspergillus subgen. Circumdati</taxon>
    </lineage>
</organism>
<evidence type="ECO:0000313" key="1">
    <source>
        <dbReference type="EMBL" id="PYH63922.1"/>
    </source>
</evidence>
<accession>A0A319C566</accession>
<proteinExistence type="predicted"/>
<sequence>MITFEELYYNACSPFSLRSVYLFGRLTSRFLSSYSIPYPPSSPVRHAKALCTCIRRYAHGTVSTIIWLLASFHVHNSFYSTPDVSIYGFGAFPGLNFDLFHLAFEGLF</sequence>
<gene>
    <name evidence="1" type="ORF">BO88DRAFT_193568</name>
</gene>
<reference evidence="1" key="1">
    <citation type="submission" date="2016-12" db="EMBL/GenBank/DDBJ databases">
        <title>The genomes of Aspergillus section Nigri reveals drivers in fungal speciation.</title>
        <authorList>
            <consortium name="DOE Joint Genome Institute"/>
            <person name="Vesth T.C."/>
            <person name="Nybo J."/>
            <person name="Theobald S."/>
            <person name="Brandl J."/>
            <person name="Frisvad J.C."/>
            <person name="Nielsen K.F."/>
            <person name="Lyhne E.K."/>
            <person name="Kogle M.E."/>
            <person name="Kuo A."/>
            <person name="Riley R."/>
            <person name="Clum A."/>
            <person name="Nolan M."/>
            <person name="Lipzen A."/>
            <person name="Salamov A."/>
            <person name="Henrissat B."/>
            <person name="Wiebenga A."/>
            <person name="De Vries R.P."/>
            <person name="Grigoriev I.V."/>
            <person name="Mortensen U.H."/>
            <person name="Andersen M.R."/>
            <person name="Baker S.E."/>
        </authorList>
    </citation>
    <scope>NUCLEOTIDE SEQUENCE [LARGE SCALE GENOMIC DNA]</scope>
    <source>
        <strain evidence="1">CBS 113365</strain>
    </source>
</reference>
<dbReference type="AlphaFoldDB" id="A0A319C566"/>
<dbReference type="EMBL" id="KZ821648">
    <property type="protein sequence ID" value="PYH63922.1"/>
    <property type="molecule type" value="Genomic_DNA"/>
</dbReference>
<keyword evidence="2" id="KW-1185">Reference proteome</keyword>
<dbReference type="RefSeq" id="XP_025557716.1">
    <property type="nucleotide sequence ID" value="XM_025701832.1"/>
</dbReference>
<evidence type="ECO:0000313" key="2">
    <source>
        <dbReference type="Proteomes" id="UP000248405"/>
    </source>
</evidence>